<dbReference type="PANTHER" id="PTHR31635:SF196">
    <property type="entry name" value="REVERSE TRANSCRIPTASE DOMAIN-CONTAINING PROTEIN-RELATED"/>
    <property type="match status" value="1"/>
</dbReference>
<dbReference type="GeneTree" id="ENSGT01150000286916"/>
<evidence type="ECO:0000259" key="2">
    <source>
        <dbReference type="PROSITE" id="PS50878"/>
    </source>
</evidence>
<dbReference type="Proteomes" id="UP000001646">
    <property type="component" value="Chromosome 5"/>
</dbReference>
<dbReference type="Ensembl" id="ENSACAT00000029543.2">
    <property type="protein sequence ID" value="ENSACAP00000022126.2"/>
    <property type="gene ID" value="ENSACAG00000029404.2"/>
</dbReference>
<reference evidence="3" key="2">
    <citation type="submission" date="2025-08" db="UniProtKB">
        <authorList>
            <consortium name="Ensembl"/>
        </authorList>
    </citation>
    <scope>IDENTIFICATION</scope>
</reference>
<feature type="domain" description="Reverse transcriptase" evidence="2">
    <location>
        <begin position="474"/>
        <end position="747"/>
    </location>
</feature>
<dbReference type="Pfam" id="PF03372">
    <property type="entry name" value="Exo_endo_phos"/>
    <property type="match status" value="1"/>
</dbReference>
<keyword evidence="1" id="KW-0175">Coiled coil</keyword>
<evidence type="ECO:0000313" key="4">
    <source>
        <dbReference type="Proteomes" id="UP000001646"/>
    </source>
</evidence>
<dbReference type="AlphaFoldDB" id="R4GA44"/>
<keyword evidence="4" id="KW-1185">Reference proteome</keyword>
<dbReference type="SUPFAM" id="SSF56219">
    <property type="entry name" value="DNase I-like"/>
    <property type="match status" value="1"/>
</dbReference>
<organism evidence="3 4">
    <name type="scientific">Anolis carolinensis</name>
    <name type="common">Green anole</name>
    <name type="synonym">American chameleon</name>
    <dbReference type="NCBI Taxonomy" id="28377"/>
    <lineage>
        <taxon>Eukaryota</taxon>
        <taxon>Metazoa</taxon>
        <taxon>Chordata</taxon>
        <taxon>Craniata</taxon>
        <taxon>Vertebrata</taxon>
        <taxon>Euteleostomi</taxon>
        <taxon>Lepidosauria</taxon>
        <taxon>Squamata</taxon>
        <taxon>Bifurcata</taxon>
        <taxon>Unidentata</taxon>
        <taxon>Episquamata</taxon>
        <taxon>Toxicofera</taxon>
        <taxon>Iguania</taxon>
        <taxon>Dactyloidae</taxon>
        <taxon>Anolis</taxon>
    </lineage>
</organism>
<dbReference type="Gene3D" id="3.60.10.10">
    <property type="entry name" value="Endonuclease/exonuclease/phosphatase"/>
    <property type="match status" value="1"/>
</dbReference>
<evidence type="ECO:0000256" key="1">
    <source>
        <dbReference type="SAM" id="Coils"/>
    </source>
</evidence>
<dbReference type="HOGENOM" id="CLU_000680_1_1_1"/>
<dbReference type="STRING" id="28377.ENSACAP00000022126"/>
<dbReference type="InterPro" id="IPR005135">
    <property type="entry name" value="Endo/exonuclease/phosphatase"/>
</dbReference>
<reference evidence="3" key="3">
    <citation type="submission" date="2025-09" db="UniProtKB">
        <authorList>
            <consortium name="Ensembl"/>
        </authorList>
    </citation>
    <scope>IDENTIFICATION</scope>
</reference>
<dbReference type="InterPro" id="IPR000477">
    <property type="entry name" value="RT_dom"/>
</dbReference>
<dbReference type="InParanoid" id="R4GA44"/>
<dbReference type="Bgee" id="ENSACAG00000029404">
    <property type="expression patterns" value="Expressed in adrenal gland and 13 other cell types or tissues"/>
</dbReference>
<evidence type="ECO:0000313" key="3">
    <source>
        <dbReference type="Ensembl" id="ENSACAP00000022126.2"/>
    </source>
</evidence>
<dbReference type="PANTHER" id="PTHR31635">
    <property type="entry name" value="REVERSE TRANSCRIPTASE DOMAIN-CONTAINING PROTEIN-RELATED"/>
    <property type="match status" value="1"/>
</dbReference>
<dbReference type="PROSITE" id="PS50878">
    <property type="entry name" value="RT_POL"/>
    <property type="match status" value="1"/>
</dbReference>
<dbReference type="InterPro" id="IPR043502">
    <property type="entry name" value="DNA/RNA_pol_sf"/>
</dbReference>
<proteinExistence type="predicted"/>
<dbReference type="CDD" id="cd09076">
    <property type="entry name" value="L1-EN"/>
    <property type="match status" value="1"/>
</dbReference>
<accession>R4GA44</accession>
<dbReference type="eggNOG" id="KOG1075">
    <property type="taxonomic scope" value="Eukaryota"/>
</dbReference>
<dbReference type="InterPro" id="IPR036691">
    <property type="entry name" value="Endo/exonu/phosph_ase_sf"/>
</dbReference>
<name>R4GA44_ANOCA</name>
<dbReference type="Pfam" id="PF00078">
    <property type="entry name" value="RVT_1"/>
    <property type="match status" value="1"/>
</dbReference>
<reference evidence="3 4" key="1">
    <citation type="submission" date="2009-12" db="EMBL/GenBank/DDBJ databases">
        <title>The Genome Sequence of Anolis carolinensis (Green Anole Lizard).</title>
        <authorList>
            <consortium name="The Genome Sequencing Platform"/>
            <person name="Di Palma F."/>
            <person name="Alfoldi J."/>
            <person name="Heiman D."/>
            <person name="Young S."/>
            <person name="Grabherr M."/>
            <person name="Johnson J."/>
            <person name="Lander E.S."/>
            <person name="Lindblad-Toh K."/>
        </authorList>
    </citation>
    <scope>NUCLEOTIDE SEQUENCE [LARGE SCALE GENOMIC DNA]</scope>
    <source>
        <strain evidence="3 4">JBL SC #1</strain>
    </source>
</reference>
<dbReference type="GO" id="GO:0003824">
    <property type="term" value="F:catalytic activity"/>
    <property type="evidence" value="ECO:0007669"/>
    <property type="project" value="InterPro"/>
</dbReference>
<protein>
    <recommendedName>
        <fullName evidence="2">Reverse transcriptase domain-containing protein</fullName>
    </recommendedName>
</protein>
<sequence>MGDKLKMCFLNTNGLASDLKRSRIIQLAKKSYCNVLCLQETHKHQKDNKQLINIPGWSVIAEARGTNKARGVAIIMKNSLKLEILETIIDKEGKYIVLICKINGKKYTIGNVYGPNKGQKKYFRKWFRKVQEIYQGELIIGGDFNMDLRKNKDLVKKWKMEDIFEANLIKQKPTYFSQSHKSFSWIDYILIKNTNRSRILNMETQPIWISDHAPIIVELRIEEPDETEAIKTWRYKHFIIKTEKLKNELSEEIKNYFKENRGSASTETVWDTAKAVIRGYCIAKEVAVKKQQDRERKRVFREIEETQKLLQNKYQVQVKAKLENLKKQLEEIDNLDLWKKDIFIKNNFQRQNTNTTKKLANYLKNMKEKGRVIQLKNKYNKKVNSTKEIREAFVDFYQELYKKQIHGEFDEKIQKIIDREDNRKLGTEISYQEIEQVIDTLKNRKSPGGDGYTAEFYKEMKEIIIPELKILFNNIMKGGKIPDTWRESEIITVRKSGKDPEDPNSYRPISLLNQDYKIFTKILVNRIEEIISKIVKEDQYGFIKGRNIAHPIRNVLNILNHNKKRKFALLKLDIYKAFDSLNHKYLLQLMGNYGFDISFIKIVKELYSNSRARIRVNEGLTKYFKTERGVKQGCPLSPLLFALAMEPLADRIRNNGRIKGYQIRNEEVKINLYADDILLIMENPAEAIHEIQIILKDFERYSGLKVNMSKSEMMIYNMGKKEQKELQTKMGDIKIIRNKIKYLGITITKEITKLKAANYGAIWKKIQEKLKAWGDKQLSIPRKILALKMCIIPKLLYLFQTLSIKIDYRQIKEWDNTLREWIYGKKRNRIMKKIQYTPRRLLGWGFPNLQNYYEAFQLRSLLEISLKGEDKWIKVENEINEGRGKYGLYTRDIKEIKEKLTGPRKIEFECWQKWQKLWANKISGKTPIKSMRLPERLVNTLEEKGLRRVKDMWKQDGGIINWLDLLEKGGKEYWLKLRGIWEKVKKEGAQPTEELKVDKLLNAREKTSKGTVAKIYNLMVEDKEFMIRAIRNKWNGVKILSTQEVDEIIRNINKIKTEKYNELEKKMVLRWYRTPEQLSYMIKGKNSKCWHCNKEKGTYSHMWWECSELKIFWLMIQGKIQDLLQITIQINNDLLLWGVLDHPSIKTECQELLKVTIRAAHAVIARGWRDKSKWTLNNWNDYLYDQVLLDITGTMTNQVTRMNKQKDITNRWKDYFNWVKNGGANDYIKEKIQRLYLWLDLQD</sequence>
<dbReference type="SUPFAM" id="SSF56672">
    <property type="entry name" value="DNA/RNA polymerases"/>
    <property type="match status" value="1"/>
</dbReference>
<feature type="coiled-coil region" evidence="1">
    <location>
        <begin position="289"/>
        <end position="365"/>
    </location>
</feature>
<dbReference type="CDD" id="cd01650">
    <property type="entry name" value="RT_nLTR_like"/>
    <property type="match status" value="1"/>
</dbReference>